<feature type="transmembrane region" description="Helical" evidence="5">
    <location>
        <begin position="375"/>
        <end position="395"/>
    </location>
</feature>
<keyword evidence="2 5" id="KW-0812">Transmembrane</keyword>
<reference evidence="7" key="1">
    <citation type="journal article" date="2012" name="Proc. Natl. Acad. Sci. U.S.A.">
        <title>Antigenic diversity is generated by distinct evolutionary mechanisms in African trypanosome species.</title>
        <authorList>
            <person name="Jackson A.P."/>
            <person name="Berry A."/>
            <person name="Aslett M."/>
            <person name="Allison H.C."/>
            <person name="Burton P."/>
            <person name="Vavrova-Anderson J."/>
            <person name="Brown R."/>
            <person name="Browne H."/>
            <person name="Corton N."/>
            <person name="Hauser H."/>
            <person name="Gamble J."/>
            <person name="Gilderthorp R."/>
            <person name="Marcello L."/>
            <person name="McQuillan J."/>
            <person name="Otto T.D."/>
            <person name="Quail M.A."/>
            <person name="Sanders M.J."/>
            <person name="van Tonder A."/>
            <person name="Ginger M.L."/>
            <person name="Field M.C."/>
            <person name="Barry J.D."/>
            <person name="Hertz-Fowler C."/>
            <person name="Berriman M."/>
        </authorList>
    </citation>
    <scope>NUCLEOTIDE SEQUENCE</scope>
    <source>
        <strain evidence="7">Y486</strain>
    </source>
</reference>
<dbReference type="GO" id="GO:0015179">
    <property type="term" value="F:L-amino acid transmembrane transporter activity"/>
    <property type="evidence" value="ECO:0007669"/>
    <property type="project" value="TreeGrafter"/>
</dbReference>
<feature type="domain" description="Amino acid transporter transmembrane" evidence="6">
    <location>
        <begin position="50"/>
        <end position="509"/>
    </location>
</feature>
<evidence type="ECO:0000313" key="7">
    <source>
        <dbReference type="EMBL" id="CCC51926.1"/>
    </source>
</evidence>
<comment type="subcellular location">
    <subcellularLocation>
        <location evidence="1">Membrane</location>
        <topology evidence="1">Multi-pass membrane protein</topology>
    </subcellularLocation>
</comment>
<dbReference type="EMBL" id="HE573026">
    <property type="protein sequence ID" value="CCC51926.1"/>
    <property type="molecule type" value="Genomic_DNA"/>
</dbReference>
<feature type="transmembrane region" description="Helical" evidence="5">
    <location>
        <begin position="496"/>
        <end position="517"/>
    </location>
</feature>
<dbReference type="InterPro" id="IPR013057">
    <property type="entry name" value="AA_transpt_TM"/>
</dbReference>
<feature type="transmembrane region" description="Helical" evidence="5">
    <location>
        <begin position="172"/>
        <end position="192"/>
    </location>
</feature>
<feature type="transmembrane region" description="Helical" evidence="5">
    <location>
        <begin position="327"/>
        <end position="347"/>
    </location>
</feature>
<dbReference type="PANTHER" id="PTHR22950:SF682">
    <property type="entry name" value="TRANSMEMBRANE AMINO ACID TRANSPORTER FAMILY PROTEIN"/>
    <property type="match status" value="1"/>
</dbReference>
<evidence type="ECO:0000256" key="3">
    <source>
        <dbReference type="ARBA" id="ARBA00022989"/>
    </source>
</evidence>
<feature type="transmembrane region" description="Helical" evidence="5">
    <location>
        <begin position="56"/>
        <end position="75"/>
    </location>
</feature>
<keyword evidence="3 5" id="KW-1133">Transmembrane helix</keyword>
<evidence type="ECO:0000256" key="5">
    <source>
        <dbReference type="SAM" id="Phobius"/>
    </source>
</evidence>
<accession>G0U7R8</accession>
<organism evidence="7">
    <name type="scientific">Trypanosoma vivax (strain Y486)</name>
    <dbReference type="NCBI Taxonomy" id="1055687"/>
    <lineage>
        <taxon>Eukaryota</taxon>
        <taxon>Discoba</taxon>
        <taxon>Euglenozoa</taxon>
        <taxon>Kinetoplastea</taxon>
        <taxon>Metakinetoplastina</taxon>
        <taxon>Trypanosomatida</taxon>
        <taxon>Trypanosomatidae</taxon>
        <taxon>Trypanosoma</taxon>
        <taxon>Duttonella</taxon>
    </lineage>
</organism>
<feature type="transmembrane region" description="Helical" evidence="5">
    <location>
        <begin position="438"/>
        <end position="466"/>
    </location>
</feature>
<feature type="transmembrane region" description="Helical" evidence="5">
    <location>
        <begin position="284"/>
        <end position="306"/>
    </location>
</feature>
<sequence length="524" mass="57931">MSSVCDPLLAGSASGRMSRSHLHCRSNASRISAMVAERLSVVGAASEKRQGSAAGAAVNTLCNVIGAGVLSLPLALYEASIVGGLVLMVYTALMAGFGAFFVVIGCETSQRFSFTEVMSFTLFPSRTFEEFCSSRGTPVNEAHSSSGGTSRMDALRDQHKEDEIVRRKRRRLITVLLELAVFLNNYGALIIYSRVISDSIPPVIHTLFNTDGLFVTRAFWLVTSGIIFFVLSCVRHMDELKWTSLLGFLTIFYIVVIVVLRFFTSRQSVPYPDIKPEQYGDINWTHLGTGIFRTMSTYGVAFGYHYNIPYFYRELKCRTPVNMMKSVYISFPIIFVCYAATGFFGYLTFGNLVADPKCGGDIVRNFYDDDFLANIGRLGLFLHFACVYPILSVCARRGLHRLVMHALMWKKLTLRFEGREEEEDDDDEMLLGGPSVSISVVLAATISGISVVIDVIGALFGAFLMLTGPGLLGWYAFSSTQLLGVLACRHARLFTCITLLLIATGVVFTVAGAWYVIGQYLFHH</sequence>
<proteinExistence type="predicted"/>
<dbReference type="AlphaFoldDB" id="G0U7R8"/>
<feature type="transmembrane region" description="Helical" evidence="5">
    <location>
        <begin position="245"/>
        <end position="264"/>
    </location>
</feature>
<protein>
    <submittedName>
        <fullName evidence="7">Putative amino acid transporter</fullName>
    </submittedName>
</protein>
<dbReference type="GO" id="GO:0016020">
    <property type="term" value="C:membrane"/>
    <property type="evidence" value="ECO:0007669"/>
    <property type="project" value="UniProtKB-SubCell"/>
</dbReference>
<gene>
    <name evidence="7" type="ORF">TVY486_1009710</name>
</gene>
<name>G0U7R8_TRYVY</name>
<keyword evidence="4 5" id="KW-0472">Membrane</keyword>
<evidence type="ECO:0000256" key="2">
    <source>
        <dbReference type="ARBA" id="ARBA00022692"/>
    </source>
</evidence>
<feature type="transmembrane region" description="Helical" evidence="5">
    <location>
        <begin position="472"/>
        <end position="489"/>
    </location>
</feature>
<evidence type="ECO:0000256" key="4">
    <source>
        <dbReference type="ARBA" id="ARBA00023136"/>
    </source>
</evidence>
<feature type="transmembrane region" description="Helical" evidence="5">
    <location>
        <begin position="81"/>
        <end position="104"/>
    </location>
</feature>
<evidence type="ECO:0000256" key="1">
    <source>
        <dbReference type="ARBA" id="ARBA00004141"/>
    </source>
</evidence>
<dbReference type="PANTHER" id="PTHR22950">
    <property type="entry name" value="AMINO ACID TRANSPORTER"/>
    <property type="match status" value="1"/>
</dbReference>
<feature type="transmembrane region" description="Helical" evidence="5">
    <location>
        <begin position="212"/>
        <end position="233"/>
    </location>
</feature>
<evidence type="ECO:0000259" key="6">
    <source>
        <dbReference type="Pfam" id="PF01490"/>
    </source>
</evidence>
<dbReference type="Pfam" id="PF01490">
    <property type="entry name" value="Aa_trans"/>
    <property type="match status" value="1"/>
</dbReference>